<evidence type="ECO:0000256" key="6">
    <source>
        <dbReference type="ARBA" id="ARBA00023136"/>
    </source>
</evidence>
<evidence type="ECO:0000256" key="1">
    <source>
        <dbReference type="ARBA" id="ARBA00004651"/>
    </source>
</evidence>
<evidence type="ECO:0000313" key="9">
    <source>
        <dbReference type="EMBL" id="QTX02679.1"/>
    </source>
</evidence>
<dbReference type="SUPFAM" id="SSF161098">
    <property type="entry name" value="MetI-like"/>
    <property type="match status" value="1"/>
</dbReference>
<feature type="transmembrane region" description="Helical" evidence="7">
    <location>
        <begin position="208"/>
        <end position="226"/>
    </location>
</feature>
<dbReference type="CDD" id="cd06261">
    <property type="entry name" value="TM_PBP2"/>
    <property type="match status" value="1"/>
</dbReference>
<keyword evidence="3" id="KW-1003">Cell membrane</keyword>
<feature type="transmembrane region" description="Helical" evidence="7">
    <location>
        <begin position="142"/>
        <end position="161"/>
    </location>
</feature>
<organism evidence="9 10">
    <name type="scientific">Loofah witches'-broom phytoplasma</name>
    <dbReference type="NCBI Taxonomy" id="35773"/>
    <lineage>
        <taxon>Bacteria</taxon>
        <taxon>Bacillati</taxon>
        <taxon>Mycoplasmatota</taxon>
        <taxon>Mollicutes</taxon>
        <taxon>Acholeplasmatales</taxon>
        <taxon>Acholeplasmataceae</taxon>
        <taxon>Candidatus Phytoplasma</taxon>
        <taxon>16SrVIII (Loofah witches'-broom group)</taxon>
    </lineage>
</organism>
<dbReference type="Pfam" id="PF00528">
    <property type="entry name" value="BPD_transp_1"/>
    <property type="match status" value="1"/>
</dbReference>
<gene>
    <name evidence="9" type="primary">dppC</name>
    <name evidence="9" type="ORF">LFWB_1090</name>
</gene>
<name>A0A975FIR9_LOWBP</name>
<dbReference type="KEGG" id="pluf:LFWB_1090"/>
<dbReference type="GO" id="GO:0005886">
    <property type="term" value="C:plasma membrane"/>
    <property type="evidence" value="ECO:0007669"/>
    <property type="project" value="UniProtKB-SubCell"/>
</dbReference>
<keyword evidence="5 7" id="KW-1133">Transmembrane helix</keyword>
<reference evidence="9" key="1">
    <citation type="submission" date="2020-06" db="EMBL/GenBank/DDBJ databases">
        <title>Complete genome sequence of Candidatus Phytoplasma luffae NCHU2019.</title>
        <authorList>
            <person name="Cho S.-T."/>
            <person name="Tan C.-M."/>
            <person name="Li J.-R."/>
            <person name="Chien Y.-Y."/>
            <person name="Chiu Y.-C."/>
            <person name="Yang J.-Y."/>
            <person name="Kuo C.-H."/>
        </authorList>
    </citation>
    <scope>NUCLEOTIDE SEQUENCE</scope>
    <source>
        <strain evidence="9">NCHU2019</strain>
    </source>
</reference>
<dbReference type="Gene3D" id="1.10.3720.10">
    <property type="entry name" value="MetI-like"/>
    <property type="match status" value="1"/>
</dbReference>
<dbReference type="RefSeq" id="WP_210954755.1">
    <property type="nucleotide sequence ID" value="NZ_CP054393.1"/>
</dbReference>
<evidence type="ECO:0000313" key="10">
    <source>
        <dbReference type="Proteomes" id="UP000672038"/>
    </source>
</evidence>
<dbReference type="InterPro" id="IPR000515">
    <property type="entry name" value="MetI-like"/>
</dbReference>
<dbReference type="PROSITE" id="PS50928">
    <property type="entry name" value="ABC_TM1"/>
    <property type="match status" value="1"/>
</dbReference>
<evidence type="ECO:0000256" key="7">
    <source>
        <dbReference type="RuleBase" id="RU363032"/>
    </source>
</evidence>
<comment type="subcellular location">
    <subcellularLocation>
        <location evidence="1 7">Cell membrane</location>
        <topology evidence="1 7">Multi-pass membrane protein</topology>
    </subcellularLocation>
</comment>
<dbReference type="EMBL" id="CP054393">
    <property type="protein sequence ID" value="QTX02679.1"/>
    <property type="molecule type" value="Genomic_DNA"/>
</dbReference>
<keyword evidence="2 7" id="KW-0813">Transport</keyword>
<feature type="domain" description="ABC transmembrane type-1" evidence="8">
    <location>
        <begin position="79"/>
        <end position="268"/>
    </location>
</feature>
<feature type="transmembrane region" description="Helical" evidence="7">
    <location>
        <begin position="246"/>
        <end position="267"/>
    </location>
</feature>
<keyword evidence="6 7" id="KW-0472">Membrane</keyword>
<evidence type="ECO:0000256" key="3">
    <source>
        <dbReference type="ARBA" id="ARBA00022475"/>
    </source>
</evidence>
<keyword evidence="10" id="KW-1185">Reference proteome</keyword>
<dbReference type="GO" id="GO:0055085">
    <property type="term" value="P:transmembrane transport"/>
    <property type="evidence" value="ECO:0007669"/>
    <property type="project" value="InterPro"/>
</dbReference>
<proteinExistence type="inferred from homology"/>
<accession>A0A975FIR9</accession>
<evidence type="ECO:0000259" key="8">
    <source>
        <dbReference type="PROSITE" id="PS50928"/>
    </source>
</evidence>
<dbReference type="PANTHER" id="PTHR43386">
    <property type="entry name" value="OLIGOPEPTIDE TRANSPORT SYSTEM PERMEASE PROTEIN APPC"/>
    <property type="match status" value="1"/>
</dbReference>
<evidence type="ECO:0000256" key="4">
    <source>
        <dbReference type="ARBA" id="ARBA00022692"/>
    </source>
</evidence>
<feature type="transmembrane region" description="Helical" evidence="7">
    <location>
        <begin position="114"/>
        <end position="136"/>
    </location>
</feature>
<dbReference type="Proteomes" id="UP000672038">
    <property type="component" value="Chromosome"/>
</dbReference>
<evidence type="ECO:0000256" key="5">
    <source>
        <dbReference type="ARBA" id="ARBA00022989"/>
    </source>
</evidence>
<keyword evidence="4 7" id="KW-0812">Transmembrane</keyword>
<evidence type="ECO:0000256" key="2">
    <source>
        <dbReference type="ARBA" id="ARBA00022448"/>
    </source>
</evidence>
<dbReference type="InterPro" id="IPR035906">
    <property type="entry name" value="MetI-like_sf"/>
</dbReference>
<dbReference type="InterPro" id="IPR050366">
    <property type="entry name" value="BP-dependent_transpt_permease"/>
</dbReference>
<dbReference type="PANTHER" id="PTHR43386:SF1">
    <property type="entry name" value="D,D-DIPEPTIDE TRANSPORT SYSTEM PERMEASE PROTEIN DDPC-RELATED"/>
    <property type="match status" value="1"/>
</dbReference>
<feature type="transmembrane region" description="Helical" evidence="7">
    <location>
        <begin position="20"/>
        <end position="41"/>
    </location>
</feature>
<sequence length="280" mass="31677">MPLNKIKNFFTFYIKNSKLLWSSIFLIILIIISNLVPYIGFYKYSLKPIYVANQSISFTNWFGTDSTGYDIFSRMMGGVKISLSIAFVVVFLSCILGTFLGIISGYFRGFLDQLINFICDFIIIIPEFILVVLIMSFCKKDILALILVLIICQLPSFIRISRINVLELKQKDFIKSSKSLGSDDLQIIKRHILPHILPVAITQITMKIASSILSIAALGFIGLALEPSTPEWGSILRSVQQTFLDYPQLLLGPFLIMFLTILSLNLIGRGLIEYFNKEGF</sequence>
<dbReference type="AlphaFoldDB" id="A0A975FIR9"/>
<feature type="transmembrane region" description="Helical" evidence="7">
    <location>
        <begin position="81"/>
        <end position="107"/>
    </location>
</feature>
<comment type="similarity">
    <text evidence="7">Belongs to the binding-protein-dependent transport system permease family.</text>
</comment>
<protein>
    <submittedName>
        <fullName evidence="9">ABC-type peptide/nickel transport system permease protein</fullName>
    </submittedName>
</protein>